<dbReference type="RefSeq" id="WP_380206721.1">
    <property type="nucleotide sequence ID" value="NZ_JBHTEK010000004.1"/>
</dbReference>
<reference evidence="3" key="1">
    <citation type="journal article" date="2019" name="Int. J. Syst. Evol. Microbiol.">
        <title>The Global Catalogue of Microorganisms (GCM) 10K type strain sequencing project: providing services to taxonomists for standard genome sequencing and annotation.</title>
        <authorList>
            <consortium name="The Broad Institute Genomics Platform"/>
            <consortium name="The Broad Institute Genome Sequencing Center for Infectious Disease"/>
            <person name="Wu L."/>
            <person name="Ma J."/>
        </authorList>
    </citation>
    <scope>NUCLEOTIDE SEQUENCE [LARGE SCALE GENOMIC DNA]</scope>
    <source>
        <strain evidence="3">JCM 19635</strain>
    </source>
</reference>
<feature type="region of interest" description="Disordered" evidence="1">
    <location>
        <begin position="183"/>
        <end position="206"/>
    </location>
</feature>
<sequence length="206" mass="22740">MSQLSTLQQNLEKAGLSIDHSLRLEGAQPRELATELTLRYPVASAQLPALSAALDALATNPKATVIEPVQDQTERRELATAQEIAQQQKRAEQQQIQPSNSPSQDQARREFIDAAVPVAQSLRENGGGLQAAYLQQVSKSLLKQPEIKPLDQENLVKVLAKIDQVPALKDSHSVGQLRQAMQVLNPPIKPEQTQTQQQERRRGPKL</sequence>
<name>A0ABW2UBT8_9BACT</name>
<feature type="compositionally biased region" description="Low complexity" evidence="1">
    <location>
        <begin position="85"/>
        <end position="105"/>
    </location>
</feature>
<gene>
    <name evidence="2" type="ORF">ACFQT0_28760</name>
</gene>
<keyword evidence="3" id="KW-1185">Reference proteome</keyword>
<accession>A0ABW2UBT8</accession>
<evidence type="ECO:0000256" key="1">
    <source>
        <dbReference type="SAM" id="MobiDB-lite"/>
    </source>
</evidence>
<organism evidence="2 3">
    <name type="scientific">Hymenobacter humi</name>
    <dbReference type="NCBI Taxonomy" id="1411620"/>
    <lineage>
        <taxon>Bacteria</taxon>
        <taxon>Pseudomonadati</taxon>
        <taxon>Bacteroidota</taxon>
        <taxon>Cytophagia</taxon>
        <taxon>Cytophagales</taxon>
        <taxon>Hymenobacteraceae</taxon>
        <taxon>Hymenobacter</taxon>
    </lineage>
</organism>
<proteinExistence type="predicted"/>
<evidence type="ECO:0000313" key="3">
    <source>
        <dbReference type="Proteomes" id="UP001596513"/>
    </source>
</evidence>
<feature type="region of interest" description="Disordered" evidence="1">
    <location>
        <begin position="85"/>
        <end position="107"/>
    </location>
</feature>
<dbReference type="Proteomes" id="UP001596513">
    <property type="component" value="Unassembled WGS sequence"/>
</dbReference>
<comment type="caution">
    <text evidence="2">The sequence shown here is derived from an EMBL/GenBank/DDBJ whole genome shotgun (WGS) entry which is preliminary data.</text>
</comment>
<protein>
    <submittedName>
        <fullName evidence="2">Uncharacterized protein</fullName>
    </submittedName>
</protein>
<dbReference type="EMBL" id="JBHTEK010000004">
    <property type="protein sequence ID" value="MFC7670940.1"/>
    <property type="molecule type" value="Genomic_DNA"/>
</dbReference>
<evidence type="ECO:0000313" key="2">
    <source>
        <dbReference type="EMBL" id="MFC7670940.1"/>
    </source>
</evidence>